<keyword evidence="1" id="KW-0812">Transmembrane</keyword>
<evidence type="ECO:0000256" key="1">
    <source>
        <dbReference type="SAM" id="Phobius"/>
    </source>
</evidence>
<gene>
    <name evidence="2" type="ORF">LIP50_02495</name>
</gene>
<organism evidence="2 3">
    <name type="scientific">Intestinibacter bartlettii</name>
    <dbReference type="NCBI Taxonomy" id="261299"/>
    <lineage>
        <taxon>Bacteria</taxon>
        <taxon>Bacillati</taxon>
        <taxon>Bacillota</taxon>
        <taxon>Clostridia</taxon>
        <taxon>Peptostreptococcales</taxon>
        <taxon>Peptostreptococcaceae</taxon>
        <taxon>Intestinibacter</taxon>
    </lineage>
</organism>
<evidence type="ECO:0000313" key="2">
    <source>
        <dbReference type="EMBL" id="MCB5445068.1"/>
    </source>
</evidence>
<keyword evidence="1" id="KW-0472">Membrane</keyword>
<dbReference type="EMBL" id="JAJBMB010000002">
    <property type="protein sequence ID" value="MCB5445068.1"/>
    <property type="molecule type" value="Genomic_DNA"/>
</dbReference>
<comment type="caution">
    <text evidence="2">The sequence shown here is derived from an EMBL/GenBank/DDBJ whole genome shotgun (WGS) entry which is preliminary data.</text>
</comment>
<keyword evidence="1" id="KW-1133">Transmembrane helix</keyword>
<feature type="transmembrane region" description="Helical" evidence="1">
    <location>
        <begin position="20"/>
        <end position="41"/>
    </location>
</feature>
<reference evidence="2 3" key="1">
    <citation type="submission" date="2021-10" db="EMBL/GenBank/DDBJ databases">
        <title>Collection of gut derived symbiotic bacterial strains cultured from healthy donors.</title>
        <authorList>
            <person name="Lin H."/>
            <person name="Littmann E."/>
            <person name="Claire K."/>
            <person name="Pamer E."/>
        </authorList>
    </citation>
    <scope>NUCLEOTIDE SEQUENCE [LARGE SCALE GENOMIC DNA]</scope>
    <source>
        <strain evidence="2 3">MSK.17.68</strain>
    </source>
</reference>
<feature type="transmembrane region" description="Helical" evidence="1">
    <location>
        <begin position="150"/>
        <end position="174"/>
    </location>
</feature>
<dbReference type="RefSeq" id="WP_226914088.1">
    <property type="nucleotide sequence ID" value="NZ_BAABXU010000001.1"/>
</dbReference>
<feature type="transmembrane region" description="Helical" evidence="1">
    <location>
        <begin position="181"/>
        <end position="202"/>
    </location>
</feature>
<evidence type="ECO:0008006" key="4">
    <source>
        <dbReference type="Google" id="ProtNLM"/>
    </source>
</evidence>
<keyword evidence="3" id="KW-1185">Reference proteome</keyword>
<sequence>MKLLDIFKFELKHCEYKIIFPLIIINVVFIVFILKECFFTYNLGFDNSLALYDRYILIQELAIEKYIDFIIPSIASIFILILMSDDYTSNIYEILEVYSIEGYNKFIFIRWMMTFFIFFGMSIIYTIFILSKTNIAGDIYNCNGIFIFDLRVSAIIIKSLPTLLWYTVLPLILLKVIKNPYICFCIISLYIFMDSYCFLYIYPFGAMWNANSYLVMKQFCIENGNKIIGLDLFNIQLKFILNRILFLLISIIGLKYVCRKK</sequence>
<feature type="transmembrane region" description="Helical" evidence="1">
    <location>
        <begin position="240"/>
        <end position="258"/>
    </location>
</feature>
<protein>
    <recommendedName>
        <fullName evidence="4">ABC-2 family transporter protein</fullName>
    </recommendedName>
</protein>
<name>A0ABS8CUC9_9FIRM</name>
<feature type="transmembrane region" description="Helical" evidence="1">
    <location>
        <begin position="69"/>
        <end position="87"/>
    </location>
</feature>
<proteinExistence type="predicted"/>
<accession>A0ABS8CUC9</accession>
<dbReference type="Proteomes" id="UP001299409">
    <property type="component" value="Unassembled WGS sequence"/>
</dbReference>
<evidence type="ECO:0000313" key="3">
    <source>
        <dbReference type="Proteomes" id="UP001299409"/>
    </source>
</evidence>
<feature type="transmembrane region" description="Helical" evidence="1">
    <location>
        <begin position="108"/>
        <end position="130"/>
    </location>
</feature>